<evidence type="ECO:0000313" key="2">
    <source>
        <dbReference type="Proteomes" id="UP001356427"/>
    </source>
</evidence>
<proteinExistence type="predicted"/>
<organism evidence="1 2">
    <name type="scientific">Coregonus suidteri</name>
    <dbReference type="NCBI Taxonomy" id="861788"/>
    <lineage>
        <taxon>Eukaryota</taxon>
        <taxon>Metazoa</taxon>
        <taxon>Chordata</taxon>
        <taxon>Craniata</taxon>
        <taxon>Vertebrata</taxon>
        <taxon>Euteleostomi</taxon>
        <taxon>Actinopterygii</taxon>
        <taxon>Neopterygii</taxon>
        <taxon>Teleostei</taxon>
        <taxon>Protacanthopterygii</taxon>
        <taxon>Salmoniformes</taxon>
        <taxon>Salmonidae</taxon>
        <taxon>Coregoninae</taxon>
        <taxon>Coregonus</taxon>
    </lineage>
</organism>
<reference evidence="1 2" key="1">
    <citation type="submission" date="2021-04" db="EMBL/GenBank/DDBJ databases">
        <authorList>
            <person name="De Guttry C."/>
            <person name="Zahm M."/>
            <person name="Klopp C."/>
            <person name="Cabau C."/>
            <person name="Louis A."/>
            <person name="Berthelot C."/>
            <person name="Parey E."/>
            <person name="Roest Crollius H."/>
            <person name="Montfort J."/>
            <person name="Robinson-Rechavi M."/>
            <person name="Bucao C."/>
            <person name="Bouchez O."/>
            <person name="Gislard M."/>
            <person name="Lluch J."/>
            <person name="Milhes M."/>
            <person name="Lampietro C."/>
            <person name="Lopez Roques C."/>
            <person name="Donnadieu C."/>
            <person name="Braasch I."/>
            <person name="Desvignes T."/>
            <person name="Postlethwait J."/>
            <person name="Bobe J."/>
            <person name="Wedekind C."/>
            <person name="Guiguen Y."/>
        </authorList>
    </citation>
    <scope>NUCLEOTIDE SEQUENCE [LARGE SCALE GENOMIC DNA]</scope>
    <source>
        <strain evidence="1">Cs_M1</strain>
        <tissue evidence="1">Blood</tissue>
    </source>
</reference>
<evidence type="ECO:0000313" key="1">
    <source>
        <dbReference type="EMBL" id="KAK6300451.1"/>
    </source>
</evidence>
<dbReference type="Proteomes" id="UP001356427">
    <property type="component" value="Unassembled WGS sequence"/>
</dbReference>
<name>A0AAN8LFH0_9TELE</name>
<accession>A0AAN8LFH0</accession>
<gene>
    <name evidence="1" type="ORF">J4Q44_G00285490</name>
</gene>
<dbReference type="AlphaFoldDB" id="A0AAN8LFH0"/>
<protein>
    <submittedName>
        <fullName evidence="1">Uncharacterized protein</fullName>
    </submittedName>
</protein>
<comment type="caution">
    <text evidence="1">The sequence shown here is derived from an EMBL/GenBank/DDBJ whole genome shotgun (WGS) entry which is preliminary data.</text>
</comment>
<sequence>MHIHPSFDAKPTTGLCGQRALFSCHLTIALVAIQVPRPFSKPQPFTFVCRSQSLFLATRPKSQLALRWRVIVDLETW</sequence>
<keyword evidence="2" id="KW-1185">Reference proteome</keyword>
<dbReference type="EMBL" id="JAGTTL010000027">
    <property type="protein sequence ID" value="KAK6300451.1"/>
    <property type="molecule type" value="Genomic_DNA"/>
</dbReference>